<name>A0ABS7FM59_9NEIS</name>
<gene>
    <name evidence="2" type="ORF">KIF53_22450</name>
</gene>
<evidence type="ECO:0000313" key="2">
    <source>
        <dbReference type="EMBL" id="MBW8290398.1"/>
    </source>
</evidence>
<organism evidence="2 3">
    <name type="scientific">Chromobacterium subtsugae</name>
    <dbReference type="NCBI Taxonomy" id="251747"/>
    <lineage>
        <taxon>Bacteria</taxon>
        <taxon>Pseudomonadati</taxon>
        <taxon>Pseudomonadota</taxon>
        <taxon>Betaproteobacteria</taxon>
        <taxon>Neisseriales</taxon>
        <taxon>Chromobacteriaceae</taxon>
        <taxon>Chromobacterium</taxon>
    </lineage>
</organism>
<dbReference type="InterPro" id="IPR009078">
    <property type="entry name" value="Ferritin-like_SF"/>
</dbReference>
<dbReference type="PANTHER" id="PTHR34400">
    <property type="match status" value="1"/>
</dbReference>
<reference evidence="2 3" key="1">
    <citation type="submission" date="2021-05" db="EMBL/GenBank/DDBJ databases">
        <title>Draft Whole Genome Sequencing Of Biosensor Chromobacterium violaceum Strain CV026 Reveals A Regulatory RNA In Chromobacterium violaceum Phenotype Regulatory Network.</title>
        <authorList>
            <person name="Hong K.W."/>
            <person name="Chan K.G."/>
            <person name="Chang C.-Y."/>
        </authorList>
    </citation>
    <scope>NUCLEOTIDE SEQUENCE [LARGE SCALE GENOMIC DNA]</scope>
    <source>
        <strain evidence="2 3">ATCC 31532</strain>
    </source>
</reference>
<proteinExistence type="predicted"/>
<feature type="domain" description="Iminophenyl-pyruvate dimer synthase" evidence="1">
    <location>
        <begin position="54"/>
        <end position="271"/>
    </location>
</feature>
<accession>A0ABS7FM59</accession>
<dbReference type="PANTHER" id="PTHR34400:SF4">
    <property type="entry name" value="MEMBRANE PROTEIN"/>
    <property type="match status" value="1"/>
</dbReference>
<dbReference type="GeneID" id="89685599"/>
<protein>
    <submittedName>
        <fullName evidence="2">Ferritin-like protein</fullName>
    </submittedName>
</protein>
<keyword evidence="3" id="KW-1185">Reference proteome</keyword>
<dbReference type="EMBL" id="JAHDTB010000054">
    <property type="protein sequence ID" value="MBW8290398.1"/>
    <property type="molecule type" value="Genomic_DNA"/>
</dbReference>
<dbReference type="Gene3D" id="1.20.1260.10">
    <property type="match status" value="1"/>
</dbReference>
<sequence>MSNDYLVQTAQGRRRQRLVRPLQSPLQALRFTAEPAEFQVSGTIKTLPQLREHLQTAIQLEHTTIPPYLTTLYTLDERRNRFAYQAIQGVVMEEMLHMIQVCNILNALGGSPAINTPHFIPEYPAPLPHSDNAFKVPLQKFSPDTISVFLQIEMPAPSDAPPEANHYNSIGQFYDAIRLAIEELDAENWLKHGRSLFDEFPEKAGYQILPEHYYGGGGKLLAIRSLEDARNAIEEIIGQGEGVDGTIIDTDSIEFGQDVEYAHYFRFNEIKHARRYLPDDSARLPPTGPAVEVDWNAVIDMAPNPRMADYPEDSPLRRQSWEFNRTYCQLLNLLHISCNGKPDRLGEAIPVMYQLKYQAQALLNLPNGAGQRAGPSFEYVPL</sequence>
<dbReference type="InterPro" id="IPR012347">
    <property type="entry name" value="Ferritin-like"/>
</dbReference>
<dbReference type="SUPFAM" id="SSF47240">
    <property type="entry name" value="Ferritin-like"/>
    <property type="match status" value="1"/>
</dbReference>
<evidence type="ECO:0000259" key="1">
    <source>
        <dbReference type="Pfam" id="PF12902"/>
    </source>
</evidence>
<dbReference type="Proteomes" id="UP000711178">
    <property type="component" value="Unassembled WGS sequence"/>
</dbReference>
<comment type="caution">
    <text evidence="2">The sequence shown here is derived from an EMBL/GenBank/DDBJ whole genome shotgun (WGS) entry which is preliminary data.</text>
</comment>
<dbReference type="RefSeq" id="WP_052258271.1">
    <property type="nucleotide sequence ID" value="NZ_CP142381.1"/>
</dbReference>
<dbReference type="InterPro" id="IPR026820">
    <property type="entry name" value="VioB/RebD_dom"/>
</dbReference>
<dbReference type="Pfam" id="PF12902">
    <property type="entry name" value="Ferritin-like"/>
    <property type="match status" value="1"/>
</dbReference>
<evidence type="ECO:0000313" key="3">
    <source>
        <dbReference type="Proteomes" id="UP000711178"/>
    </source>
</evidence>